<accession>A0A6A5QGY0</accession>
<organism evidence="2 3">
    <name type="scientific">Ampelomyces quisqualis</name>
    <name type="common">Powdery mildew agent</name>
    <dbReference type="NCBI Taxonomy" id="50730"/>
    <lineage>
        <taxon>Eukaryota</taxon>
        <taxon>Fungi</taxon>
        <taxon>Dikarya</taxon>
        <taxon>Ascomycota</taxon>
        <taxon>Pezizomycotina</taxon>
        <taxon>Dothideomycetes</taxon>
        <taxon>Pleosporomycetidae</taxon>
        <taxon>Pleosporales</taxon>
        <taxon>Pleosporineae</taxon>
        <taxon>Phaeosphaeriaceae</taxon>
        <taxon>Ampelomyces</taxon>
    </lineage>
</organism>
<protein>
    <submittedName>
        <fullName evidence="2">Uncharacterized protein</fullName>
    </submittedName>
</protein>
<reference evidence="2" key="1">
    <citation type="journal article" date="2020" name="Stud. Mycol.">
        <title>101 Dothideomycetes genomes: a test case for predicting lifestyles and emergence of pathogens.</title>
        <authorList>
            <person name="Haridas S."/>
            <person name="Albert R."/>
            <person name="Binder M."/>
            <person name="Bloem J."/>
            <person name="Labutti K."/>
            <person name="Salamov A."/>
            <person name="Andreopoulos B."/>
            <person name="Baker S."/>
            <person name="Barry K."/>
            <person name="Bills G."/>
            <person name="Bluhm B."/>
            <person name="Cannon C."/>
            <person name="Castanera R."/>
            <person name="Culley D."/>
            <person name="Daum C."/>
            <person name="Ezra D."/>
            <person name="Gonzalez J."/>
            <person name="Henrissat B."/>
            <person name="Kuo A."/>
            <person name="Liang C."/>
            <person name="Lipzen A."/>
            <person name="Lutzoni F."/>
            <person name="Magnuson J."/>
            <person name="Mondo S."/>
            <person name="Nolan M."/>
            <person name="Ohm R."/>
            <person name="Pangilinan J."/>
            <person name="Park H.-J."/>
            <person name="Ramirez L."/>
            <person name="Alfaro M."/>
            <person name="Sun H."/>
            <person name="Tritt A."/>
            <person name="Yoshinaga Y."/>
            <person name="Zwiers L.-H."/>
            <person name="Turgeon B."/>
            <person name="Goodwin S."/>
            <person name="Spatafora J."/>
            <person name="Crous P."/>
            <person name="Grigoriev I."/>
        </authorList>
    </citation>
    <scope>NUCLEOTIDE SEQUENCE</scope>
    <source>
        <strain evidence="2">HMLAC05119</strain>
    </source>
</reference>
<feature type="region of interest" description="Disordered" evidence="1">
    <location>
        <begin position="273"/>
        <end position="295"/>
    </location>
</feature>
<gene>
    <name evidence="2" type="ORF">BDU57DRAFT_458096</name>
</gene>
<feature type="compositionally biased region" description="Polar residues" evidence="1">
    <location>
        <begin position="339"/>
        <end position="348"/>
    </location>
</feature>
<dbReference type="OrthoDB" id="3883943at2759"/>
<name>A0A6A5QGY0_AMPQU</name>
<feature type="region of interest" description="Disordered" evidence="1">
    <location>
        <begin position="191"/>
        <end position="224"/>
    </location>
</feature>
<feature type="compositionally biased region" description="Acidic residues" evidence="1">
    <location>
        <begin position="355"/>
        <end position="371"/>
    </location>
</feature>
<dbReference type="EMBL" id="ML979139">
    <property type="protein sequence ID" value="KAF1913317.1"/>
    <property type="molecule type" value="Genomic_DNA"/>
</dbReference>
<proteinExistence type="predicted"/>
<evidence type="ECO:0000256" key="1">
    <source>
        <dbReference type="SAM" id="MobiDB-lite"/>
    </source>
</evidence>
<dbReference type="AlphaFoldDB" id="A0A6A5QGY0"/>
<dbReference type="Proteomes" id="UP000800096">
    <property type="component" value="Unassembled WGS sequence"/>
</dbReference>
<sequence>MPEAGATSATGSTTNLQPSLLEERRKWVKHDREVKLDLFLSLAEEVMFEVFEVGAPLPPSNMNAQEMLEAIDEHFQVFKFEAYHHAFCHFLNLHIDQFPSIEEFNQEYLNTMEDLLDHGHPLSNIQACSAYFSKLRCTQNPWVAQKLAEWDVQTTEVDCVELVKESPPWSVIRPLATKSSQSFRVESIPEQYLEDSSASDSDLPSDRSDASTVSSISVHSHDETLDTKLSKELIPQRQESVITTRSQEITIRVSAEDIAELQQTQDLRKELENHPNSAIPERGSSKEKVPGSLLGDEPDALLLEFLVTRKSPAQKPPPPHDPAHALAQTQPAPPAHIHNPSTSQTSLNDSPSSSSDDDDEEEEEEEEEEEPPLQTPQNSAWTYLYESKGGYLIPPHHRRATSFPAPTPRAPALQSCAQVADFVARVRGEAQLHGEKREKMKSWGGARVHLGRFGVGRRR</sequence>
<evidence type="ECO:0000313" key="2">
    <source>
        <dbReference type="EMBL" id="KAF1913317.1"/>
    </source>
</evidence>
<keyword evidence="3" id="KW-1185">Reference proteome</keyword>
<feature type="region of interest" description="Disordered" evidence="1">
    <location>
        <begin position="311"/>
        <end position="381"/>
    </location>
</feature>
<evidence type="ECO:0000313" key="3">
    <source>
        <dbReference type="Proteomes" id="UP000800096"/>
    </source>
</evidence>